<name>A0A914RSN6_PAREQ</name>
<sequence length="67" mass="7737">MVNWWHCLVRATAAIDETCRRKSSTSLPSSIRRAPKTRLDEKIGFNAPTVIKEHNIFFKEFKYVLGA</sequence>
<dbReference type="WBParaSite" id="PEQ_0000931201-mRNA-1">
    <property type="protein sequence ID" value="PEQ_0000931201-mRNA-1"/>
    <property type="gene ID" value="PEQ_0000931201"/>
</dbReference>
<evidence type="ECO:0000313" key="2">
    <source>
        <dbReference type="WBParaSite" id="PEQ_0000931201-mRNA-1"/>
    </source>
</evidence>
<keyword evidence="1" id="KW-1185">Reference proteome</keyword>
<dbReference type="AlphaFoldDB" id="A0A914RSN6"/>
<evidence type="ECO:0000313" key="1">
    <source>
        <dbReference type="Proteomes" id="UP000887564"/>
    </source>
</evidence>
<proteinExistence type="predicted"/>
<reference evidence="2" key="1">
    <citation type="submission" date="2022-11" db="UniProtKB">
        <authorList>
            <consortium name="WormBaseParasite"/>
        </authorList>
    </citation>
    <scope>IDENTIFICATION</scope>
</reference>
<organism evidence="1 2">
    <name type="scientific">Parascaris equorum</name>
    <name type="common">Equine roundworm</name>
    <dbReference type="NCBI Taxonomy" id="6256"/>
    <lineage>
        <taxon>Eukaryota</taxon>
        <taxon>Metazoa</taxon>
        <taxon>Ecdysozoa</taxon>
        <taxon>Nematoda</taxon>
        <taxon>Chromadorea</taxon>
        <taxon>Rhabditida</taxon>
        <taxon>Spirurina</taxon>
        <taxon>Ascaridomorpha</taxon>
        <taxon>Ascaridoidea</taxon>
        <taxon>Ascarididae</taxon>
        <taxon>Parascaris</taxon>
    </lineage>
</organism>
<accession>A0A914RSN6</accession>
<dbReference type="Proteomes" id="UP000887564">
    <property type="component" value="Unplaced"/>
</dbReference>
<protein>
    <submittedName>
        <fullName evidence="2">Uncharacterized protein</fullName>
    </submittedName>
</protein>